<evidence type="ECO:0000313" key="5">
    <source>
        <dbReference type="Proteomes" id="UP001418222"/>
    </source>
</evidence>
<sequence length="439" mass="50148">MVTQSKRRRGANLASLRGPTAFGPETRRGSEQGEKSAEEGEKIQVSSVRECRSARDRQGAVGFGQGSQDSPGVATSSTLGGLSFLEASDFFSFFFFDGGRYIEKQLSSKKKKHEDDADKHLAQKIMQNKSYSMSQSADDEYEFYEEAPGRKRSKKNDVSREDKTNLTRRILTQKERCQFCFENPSRPKHLVVSIGNVTYMMLPPWEPHESSTRTIDQSVWEEIRNYKKCLLKMFSRQEKDAIFLETTIELSRQRRHCLIECIPVPSSIAKQAPLYFKKSRDYFRGASPVQIHGTLQPHLQKRRLGFAVVDTVSRKSCWPPIHWNKRPEVDSELRGRCRGGLAVAVRSLSASRKRQQAELRLYASVRVRPGGSRGNQVGRRRRALNGRKDDANPRRLKLPALDGPWLFGLRQRAAKCCRREGWSGGRSTGRDGLYRQRRD</sequence>
<feature type="compositionally biased region" description="Basic residues" evidence="2">
    <location>
        <begin position="1"/>
        <end position="10"/>
    </location>
</feature>
<feature type="region of interest" description="Disordered" evidence="2">
    <location>
        <begin position="370"/>
        <end position="394"/>
    </location>
</feature>
<feature type="region of interest" description="Disordered" evidence="2">
    <location>
        <begin position="1"/>
        <end position="76"/>
    </location>
</feature>
<evidence type="ECO:0000256" key="1">
    <source>
        <dbReference type="ARBA" id="ARBA00006795"/>
    </source>
</evidence>
<reference evidence="4 5" key="1">
    <citation type="journal article" date="2022" name="Nat. Plants">
        <title>Genomes of leafy and leafless Platanthera orchids illuminate the evolution of mycoheterotrophy.</title>
        <authorList>
            <person name="Li M.H."/>
            <person name="Liu K.W."/>
            <person name="Li Z."/>
            <person name="Lu H.C."/>
            <person name="Ye Q.L."/>
            <person name="Zhang D."/>
            <person name="Wang J.Y."/>
            <person name="Li Y.F."/>
            <person name="Zhong Z.M."/>
            <person name="Liu X."/>
            <person name="Yu X."/>
            <person name="Liu D.K."/>
            <person name="Tu X.D."/>
            <person name="Liu B."/>
            <person name="Hao Y."/>
            <person name="Liao X.Y."/>
            <person name="Jiang Y.T."/>
            <person name="Sun W.H."/>
            <person name="Chen J."/>
            <person name="Chen Y.Q."/>
            <person name="Ai Y."/>
            <person name="Zhai J.W."/>
            <person name="Wu S.S."/>
            <person name="Zhou Z."/>
            <person name="Hsiao Y.Y."/>
            <person name="Wu W.L."/>
            <person name="Chen Y.Y."/>
            <person name="Lin Y.F."/>
            <person name="Hsu J.L."/>
            <person name="Li C.Y."/>
            <person name="Wang Z.W."/>
            <person name="Zhao X."/>
            <person name="Zhong W.Y."/>
            <person name="Ma X.K."/>
            <person name="Ma L."/>
            <person name="Huang J."/>
            <person name="Chen G.Z."/>
            <person name="Huang M.Z."/>
            <person name="Huang L."/>
            <person name="Peng D.H."/>
            <person name="Luo Y.B."/>
            <person name="Zou S.Q."/>
            <person name="Chen S.P."/>
            <person name="Lan S."/>
            <person name="Tsai W.C."/>
            <person name="Van de Peer Y."/>
            <person name="Liu Z.J."/>
        </authorList>
    </citation>
    <scope>NUCLEOTIDE SEQUENCE [LARGE SCALE GENOMIC DNA]</scope>
    <source>
        <strain evidence="4">Lor287</strain>
    </source>
</reference>
<evidence type="ECO:0000313" key="4">
    <source>
        <dbReference type="EMBL" id="KAK8954241.1"/>
    </source>
</evidence>
<feature type="compositionally biased region" description="Basic and acidic residues" evidence="2">
    <location>
        <begin position="428"/>
        <end position="439"/>
    </location>
</feature>
<keyword evidence="5" id="KW-1185">Reference proteome</keyword>
<gene>
    <name evidence="4" type="ORF">KSP39_PZI002775</name>
</gene>
<feature type="region of interest" description="Disordered" evidence="2">
    <location>
        <begin position="420"/>
        <end position="439"/>
    </location>
</feature>
<dbReference type="PANTHER" id="PTHR12072">
    <property type="entry name" value="CWF19, CELL CYCLE CONTROL PROTEIN"/>
    <property type="match status" value="1"/>
</dbReference>
<proteinExistence type="inferred from homology"/>
<dbReference type="GO" id="GO:0000398">
    <property type="term" value="P:mRNA splicing, via spliceosome"/>
    <property type="evidence" value="ECO:0007669"/>
    <property type="project" value="TreeGrafter"/>
</dbReference>
<feature type="compositionally biased region" description="Polar residues" evidence="2">
    <location>
        <begin position="66"/>
        <end position="76"/>
    </location>
</feature>
<evidence type="ECO:0000256" key="2">
    <source>
        <dbReference type="SAM" id="MobiDB-lite"/>
    </source>
</evidence>
<comment type="similarity">
    <text evidence="1">Belongs to the CWF19 family.</text>
</comment>
<dbReference type="PANTHER" id="PTHR12072:SF5">
    <property type="entry name" value="CWF19-LIKE PROTEIN 2"/>
    <property type="match status" value="1"/>
</dbReference>
<name>A0AAP0BYC7_9ASPA</name>
<feature type="domain" description="Cwf19-like C-terminal" evidence="3">
    <location>
        <begin position="167"/>
        <end position="277"/>
    </location>
</feature>
<dbReference type="EMBL" id="JBBWWQ010000002">
    <property type="protein sequence ID" value="KAK8954241.1"/>
    <property type="molecule type" value="Genomic_DNA"/>
</dbReference>
<feature type="region of interest" description="Disordered" evidence="2">
    <location>
        <begin position="145"/>
        <end position="165"/>
    </location>
</feature>
<evidence type="ECO:0000259" key="3">
    <source>
        <dbReference type="Pfam" id="PF04677"/>
    </source>
</evidence>
<feature type="compositionally biased region" description="Basic and acidic residues" evidence="2">
    <location>
        <begin position="49"/>
        <end position="58"/>
    </location>
</feature>
<dbReference type="InterPro" id="IPR006768">
    <property type="entry name" value="Cwf19-like_C_dom-1"/>
</dbReference>
<dbReference type="GO" id="GO:0071014">
    <property type="term" value="C:post-mRNA release spliceosomal complex"/>
    <property type="evidence" value="ECO:0007669"/>
    <property type="project" value="TreeGrafter"/>
</dbReference>
<dbReference type="InterPro" id="IPR040194">
    <property type="entry name" value="Cwf19-like"/>
</dbReference>
<dbReference type="Proteomes" id="UP001418222">
    <property type="component" value="Unassembled WGS sequence"/>
</dbReference>
<protein>
    <recommendedName>
        <fullName evidence="3">Cwf19-like C-terminal domain-containing protein</fullName>
    </recommendedName>
</protein>
<feature type="compositionally biased region" description="Basic and acidic residues" evidence="2">
    <location>
        <begin position="155"/>
        <end position="165"/>
    </location>
</feature>
<organism evidence="4 5">
    <name type="scientific">Platanthera zijinensis</name>
    <dbReference type="NCBI Taxonomy" id="2320716"/>
    <lineage>
        <taxon>Eukaryota</taxon>
        <taxon>Viridiplantae</taxon>
        <taxon>Streptophyta</taxon>
        <taxon>Embryophyta</taxon>
        <taxon>Tracheophyta</taxon>
        <taxon>Spermatophyta</taxon>
        <taxon>Magnoliopsida</taxon>
        <taxon>Liliopsida</taxon>
        <taxon>Asparagales</taxon>
        <taxon>Orchidaceae</taxon>
        <taxon>Orchidoideae</taxon>
        <taxon>Orchideae</taxon>
        <taxon>Orchidinae</taxon>
        <taxon>Platanthera</taxon>
    </lineage>
</organism>
<dbReference type="AlphaFoldDB" id="A0AAP0BYC7"/>
<feature type="compositionally biased region" description="Basic and acidic residues" evidence="2">
    <location>
        <begin position="25"/>
        <end position="42"/>
    </location>
</feature>
<accession>A0AAP0BYC7</accession>
<dbReference type="Pfam" id="PF04677">
    <property type="entry name" value="CwfJ_C_1"/>
    <property type="match status" value="1"/>
</dbReference>
<comment type="caution">
    <text evidence="4">The sequence shown here is derived from an EMBL/GenBank/DDBJ whole genome shotgun (WGS) entry which is preliminary data.</text>
</comment>